<reference evidence="2 3" key="1">
    <citation type="submission" date="2022-12" db="EMBL/GenBank/DDBJ databases">
        <title>Chromosome-level genome of Tegillarca granosa.</title>
        <authorList>
            <person name="Kim J."/>
        </authorList>
    </citation>
    <scope>NUCLEOTIDE SEQUENCE [LARGE SCALE GENOMIC DNA]</scope>
    <source>
        <strain evidence="2">Teg-2019</strain>
        <tissue evidence="2">Adductor muscle</tissue>
    </source>
</reference>
<dbReference type="Proteomes" id="UP001217089">
    <property type="component" value="Unassembled WGS sequence"/>
</dbReference>
<evidence type="ECO:0000313" key="3">
    <source>
        <dbReference type="Proteomes" id="UP001217089"/>
    </source>
</evidence>
<feature type="domain" description="AAA+ ATPase" evidence="1">
    <location>
        <begin position="287"/>
        <end position="557"/>
    </location>
</feature>
<dbReference type="InterPro" id="IPR027417">
    <property type="entry name" value="P-loop_NTPase"/>
</dbReference>
<dbReference type="SMART" id="SM00382">
    <property type="entry name" value="AAA"/>
    <property type="match status" value="1"/>
</dbReference>
<dbReference type="Gene3D" id="3.40.50.300">
    <property type="entry name" value="P-loop containing nucleotide triphosphate hydrolases"/>
    <property type="match status" value="1"/>
</dbReference>
<evidence type="ECO:0000313" key="2">
    <source>
        <dbReference type="EMBL" id="KAJ8320969.1"/>
    </source>
</evidence>
<comment type="caution">
    <text evidence="2">The sequence shown here is derived from an EMBL/GenBank/DDBJ whole genome shotgun (WGS) entry which is preliminary data.</text>
</comment>
<protein>
    <recommendedName>
        <fullName evidence="1">AAA+ ATPase domain-containing protein</fullName>
    </recommendedName>
</protein>
<sequence length="634" mass="72638">MNYVYGLQIHKLYDCFILLTTDIYVLPILQFICPAVSINEIKAIIKVESSNKRSVIPIKANALKVIAEKIKQVCGLVEPVVIPFPLERKNFKMKDYVQKGRICDSDNSFLNRFTEHVMNPDSFSEPQVRECLQSVCKYVEVFTSDSAGLARKSQMMTRQKLAEKDSFGNELPEMEPIDNVQGIIKWEDSNHLMLLFQNKDKETISALYKDLQRVPKFITKLLEIQGQKQLRDLDDMSQTEQQNLVFAIARSGQSPIDPDIAERLAKSYVLTTDNILKMVLIWLRIQARIPVIVMGETGCGKTSLIRYLSKTCKSNLEVFNVHAGIDDKKITPGLQGKLKSDKLSHLVYRVHPIPEALIEYIWDFGSLSATDERQYIKRIVQNNDKILTDRTQDLFVALISESQCFVRNEEKSSYCVSLRDVNRCQRLYQWFMCTYFELKNSSCDSYCQSIKAMILSLAHCYYCRFQFMEGSESSTSDGIIKVFERAKEIQSSENILPLVILDEIGLAEVSQFNPLKVLHSLLEPVDRDTLDVAVVGISNWALDAAKMNRAIHLCRPDMDYADVYKTGLSIVESFTSNVIDNDIDEFETARPVLSDSKKRCLEAIAKAYTEYIQRQSFQNFHGLRDFYSLIKLVT</sequence>
<gene>
    <name evidence="2" type="ORF">KUTeg_002556</name>
</gene>
<dbReference type="EMBL" id="JARBDR010000141">
    <property type="protein sequence ID" value="KAJ8320969.1"/>
    <property type="molecule type" value="Genomic_DNA"/>
</dbReference>
<dbReference type="PANTHER" id="PTHR22605">
    <property type="entry name" value="RZ-TYPE DOMAIN-CONTAINING PROTEIN"/>
    <property type="match status" value="1"/>
</dbReference>
<organism evidence="2 3">
    <name type="scientific">Tegillarca granosa</name>
    <name type="common">Malaysian cockle</name>
    <name type="synonym">Anadara granosa</name>
    <dbReference type="NCBI Taxonomy" id="220873"/>
    <lineage>
        <taxon>Eukaryota</taxon>
        <taxon>Metazoa</taxon>
        <taxon>Spiralia</taxon>
        <taxon>Lophotrochozoa</taxon>
        <taxon>Mollusca</taxon>
        <taxon>Bivalvia</taxon>
        <taxon>Autobranchia</taxon>
        <taxon>Pteriomorphia</taxon>
        <taxon>Arcoida</taxon>
        <taxon>Arcoidea</taxon>
        <taxon>Arcidae</taxon>
        <taxon>Tegillarca</taxon>
    </lineage>
</organism>
<dbReference type="InterPro" id="IPR003593">
    <property type="entry name" value="AAA+_ATPase"/>
</dbReference>
<name>A0ABQ9FUR8_TEGGR</name>
<dbReference type="SUPFAM" id="SSF52540">
    <property type="entry name" value="P-loop containing nucleoside triphosphate hydrolases"/>
    <property type="match status" value="1"/>
</dbReference>
<dbReference type="InterPro" id="IPR031248">
    <property type="entry name" value="RNF213"/>
</dbReference>
<evidence type="ECO:0000259" key="1">
    <source>
        <dbReference type="SMART" id="SM00382"/>
    </source>
</evidence>
<accession>A0ABQ9FUR8</accession>
<proteinExistence type="predicted"/>
<keyword evidence="3" id="KW-1185">Reference proteome</keyword>
<dbReference type="PANTHER" id="PTHR22605:SF1">
    <property type="entry name" value="RZ-TYPE DOMAIN-CONTAINING PROTEIN"/>
    <property type="match status" value="1"/>
</dbReference>